<evidence type="ECO:0000256" key="2">
    <source>
        <dbReference type="ARBA" id="ARBA00022692"/>
    </source>
</evidence>
<feature type="transmembrane region" description="Helical" evidence="6">
    <location>
        <begin position="110"/>
        <end position="127"/>
    </location>
</feature>
<dbReference type="EMBL" id="ML178819">
    <property type="protein sequence ID" value="TFL04125.1"/>
    <property type="molecule type" value="Genomic_DNA"/>
</dbReference>
<feature type="transmembrane region" description="Helical" evidence="6">
    <location>
        <begin position="258"/>
        <end position="277"/>
    </location>
</feature>
<organism evidence="8 9">
    <name type="scientific">Pterulicium gracile</name>
    <dbReference type="NCBI Taxonomy" id="1884261"/>
    <lineage>
        <taxon>Eukaryota</taxon>
        <taxon>Fungi</taxon>
        <taxon>Dikarya</taxon>
        <taxon>Basidiomycota</taxon>
        <taxon>Agaricomycotina</taxon>
        <taxon>Agaricomycetes</taxon>
        <taxon>Agaricomycetidae</taxon>
        <taxon>Agaricales</taxon>
        <taxon>Pleurotineae</taxon>
        <taxon>Pterulaceae</taxon>
        <taxon>Pterulicium</taxon>
    </lineage>
</organism>
<gene>
    <name evidence="8" type="ORF">BDV98DRAFT_654568</name>
</gene>
<protein>
    <submittedName>
        <fullName evidence="8">Triose-phosphate transporter family-domain-containing protein</fullName>
    </submittedName>
</protein>
<keyword evidence="4 6" id="KW-0472">Membrane</keyword>
<dbReference type="GO" id="GO:0016020">
    <property type="term" value="C:membrane"/>
    <property type="evidence" value="ECO:0007669"/>
    <property type="project" value="UniProtKB-SubCell"/>
</dbReference>
<accession>A0A5C3QQ67</accession>
<evidence type="ECO:0000256" key="3">
    <source>
        <dbReference type="ARBA" id="ARBA00022989"/>
    </source>
</evidence>
<dbReference type="PANTHER" id="PTHR11132">
    <property type="entry name" value="SOLUTE CARRIER FAMILY 35"/>
    <property type="match status" value="1"/>
</dbReference>
<dbReference type="InterPro" id="IPR050186">
    <property type="entry name" value="TPT_transporter"/>
</dbReference>
<feature type="transmembrane region" description="Helical" evidence="6">
    <location>
        <begin position="423"/>
        <end position="442"/>
    </location>
</feature>
<dbReference type="Proteomes" id="UP000305067">
    <property type="component" value="Unassembled WGS sequence"/>
</dbReference>
<feature type="transmembrane region" description="Helical" evidence="6">
    <location>
        <begin position="396"/>
        <end position="417"/>
    </location>
</feature>
<sequence>MAPMASTVVHATPNSPDPQLSFQSNVAGLYTPKERFSFKHAPFISTLRTDIAARRPSRPLTSSRKPHARYRPPVSQHHSPAFGPPKDALVHDALPITTIKNSTVRTPSQLLPAIHSSGFWLGLYFLFNLSLTLYNKGILISFPFPYALTAVHALCGTIGGQILVKTGLHTPAPLNAAQYRVLGLFSVLYAVNIVVSNISLGLVSVPVHQVIRASTPVFVLILSAILFGSQGSRAKVASLIPVIAGVGLATYGDYRYSTLGFSLTLLGTFLAALKTIITNLLQTQSPVDNYLSQATVKSPPLPSRRIYLRPQSLLGNLLSIGRRVQLHPLDLIIRMSPFAFVQCLVYSCLTGEMDRVQDFVSTTMTRSQALALLFNGIVAFGLNVVSFTANKKAGALSMAVSANVKQVLTILLAIIIFELHITWINAAGIMLTLAGGAWYGFVEYSEKHR</sequence>
<dbReference type="OrthoDB" id="10261634at2759"/>
<dbReference type="InterPro" id="IPR004853">
    <property type="entry name" value="Sugar_P_trans_dom"/>
</dbReference>
<feature type="region of interest" description="Disordered" evidence="5">
    <location>
        <begin position="54"/>
        <end position="81"/>
    </location>
</feature>
<feature type="transmembrane region" description="Helical" evidence="6">
    <location>
        <begin position="331"/>
        <end position="349"/>
    </location>
</feature>
<evidence type="ECO:0000256" key="1">
    <source>
        <dbReference type="ARBA" id="ARBA00004141"/>
    </source>
</evidence>
<feature type="transmembrane region" description="Helical" evidence="6">
    <location>
        <begin position="181"/>
        <end position="203"/>
    </location>
</feature>
<comment type="subcellular location">
    <subcellularLocation>
        <location evidence="1">Membrane</location>
        <topology evidence="1">Multi-pass membrane protein</topology>
    </subcellularLocation>
</comment>
<feature type="domain" description="Sugar phosphate transporter" evidence="7">
    <location>
        <begin position="331"/>
        <end position="439"/>
    </location>
</feature>
<keyword evidence="9" id="KW-1185">Reference proteome</keyword>
<evidence type="ECO:0000259" key="7">
    <source>
        <dbReference type="Pfam" id="PF03151"/>
    </source>
</evidence>
<evidence type="ECO:0000313" key="9">
    <source>
        <dbReference type="Proteomes" id="UP000305067"/>
    </source>
</evidence>
<feature type="domain" description="Sugar phosphate transporter" evidence="7">
    <location>
        <begin position="119"/>
        <end position="279"/>
    </location>
</feature>
<proteinExistence type="predicted"/>
<feature type="transmembrane region" description="Helical" evidence="6">
    <location>
        <begin position="234"/>
        <end position="252"/>
    </location>
</feature>
<reference evidence="8 9" key="1">
    <citation type="journal article" date="2019" name="Nat. Ecol. Evol.">
        <title>Megaphylogeny resolves global patterns of mushroom evolution.</title>
        <authorList>
            <person name="Varga T."/>
            <person name="Krizsan K."/>
            <person name="Foldi C."/>
            <person name="Dima B."/>
            <person name="Sanchez-Garcia M."/>
            <person name="Sanchez-Ramirez S."/>
            <person name="Szollosi G.J."/>
            <person name="Szarkandi J.G."/>
            <person name="Papp V."/>
            <person name="Albert L."/>
            <person name="Andreopoulos W."/>
            <person name="Angelini C."/>
            <person name="Antonin V."/>
            <person name="Barry K.W."/>
            <person name="Bougher N.L."/>
            <person name="Buchanan P."/>
            <person name="Buyck B."/>
            <person name="Bense V."/>
            <person name="Catcheside P."/>
            <person name="Chovatia M."/>
            <person name="Cooper J."/>
            <person name="Damon W."/>
            <person name="Desjardin D."/>
            <person name="Finy P."/>
            <person name="Geml J."/>
            <person name="Haridas S."/>
            <person name="Hughes K."/>
            <person name="Justo A."/>
            <person name="Karasinski D."/>
            <person name="Kautmanova I."/>
            <person name="Kiss B."/>
            <person name="Kocsube S."/>
            <person name="Kotiranta H."/>
            <person name="LaButti K.M."/>
            <person name="Lechner B.E."/>
            <person name="Liimatainen K."/>
            <person name="Lipzen A."/>
            <person name="Lukacs Z."/>
            <person name="Mihaltcheva S."/>
            <person name="Morgado L.N."/>
            <person name="Niskanen T."/>
            <person name="Noordeloos M.E."/>
            <person name="Ohm R.A."/>
            <person name="Ortiz-Santana B."/>
            <person name="Ovrebo C."/>
            <person name="Racz N."/>
            <person name="Riley R."/>
            <person name="Savchenko A."/>
            <person name="Shiryaev A."/>
            <person name="Soop K."/>
            <person name="Spirin V."/>
            <person name="Szebenyi C."/>
            <person name="Tomsovsky M."/>
            <person name="Tulloss R.E."/>
            <person name="Uehling J."/>
            <person name="Grigoriev I.V."/>
            <person name="Vagvolgyi C."/>
            <person name="Papp T."/>
            <person name="Martin F.M."/>
            <person name="Miettinen O."/>
            <person name="Hibbett D.S."/>
            <person name="Nagy L.G."/>
        </authorList>
    </citation>
    <scope>NUCLEOTIDE SEQUENCE [LARGE SCALE GENOMIC DNA]</scope>
    <source>
        <strain evidence="8 9">CBS 309.79</strain>
    </source>
</reference>
<keyword evidence="3 6" id="KW-1133">Transmembrane helix</keyword>
<feature type="region of interest" description="Disordered" evidence="5">
    <location>
        <begin position="1"/>
        <end position="20"/>
    </location>
</feature>
<feature type="transmembrane region" description="Helical" evidence="6">
    <location>
        <begin position="369"/>
        <end position="389"/>
    </location>
</feature>
<evidence type="ECO:0000313" key="8">
    <source>
        <dbReference type="EMBL" id="TFL04125.1"/>
    </source>
</evidence>
<evidence type="ECO:0000256" key="4">
    <source>
        <dbReference type="ARBA" id="ARBA00023136"/>
    </source>
</evidence>
<feature type="transmembrane region" description="Helical" evidence="6">
    <location>
        <begin position="209"/>
        <end position="227"/>
    </location>
</feature>
<name>A0A5C3QQ67_9AGAR</name>
<dbReference type="Pfam" id="PF03151">
    <property type="entry name" value="TPT"/>
    <property type="match status" value="2"/>
</dbReference>
<evidence type="ECO:0000256" key="6">
    <source>
        <dbReference type="SAM" id="Phobius"/>
    </source>
</evidence>
<keyword evidence="2 6" id="KW-0812">Transmembrane</keyword>
<evidence type="ECO:0000256" key="5">
    <source>
        <dbReference type="SAM" id="MobiDB-lite"/>
    </source>
</evidence>
<feature type="transmembrane region" description="Helical" evidence="6">
    <location>
        <begin position="139"/>
        <end position="160"/>
    </location>
</feature>
<dbReference type="AlphaFoldDB" id="A0A5C3QQ67"/>